<comment type="caution">
    <text evidence="1">The sequence shown here is derived from an EMBL/GenBank/DDBJ whole genome shotgun (WGS) entry which is preliminary data.</text>
</comment>
<reference evidence="1 2" key="1">
    <citation type="journal article" date="2013" name="Proc. Natl. Acad. Sci. U.S.A.">
        <title>Genome of an arbuscular mycorrhizal fungus provides insight into the oldest plant symbiosis.</title>
        <authorList>
            <person name="Tisserant E."/>
            <person name="Malbreil M."/>
            <person name="Kuo A."/>
            <person name="Kohler A."/>
            <person name="Symeonidi A."/>
            <person name="Balestrini R."/>
            <person name="Charron P."/>
            <person name="Duensing N."/>
            <person name="Frei Dit Frey N."/>
            <person name="Gianinazzi-Pearson V."/>
            <person name="Gilbert L.B."/>
            <person name="Handa Y."/>
            <person name="Herr J.R."/>
            <person name="Hijri M."/>
            <person name="Koul R."/>
            <person name="Kawaguchi M."/>
            <person name="Krajinski F."/>
            <person name="Lammers P.J."/>
            <person name="Masclaux F.G."/>
            <person name="Murat C."/>
            <person name="Morin E."/>
            <person name="Ndikumana S."/>
            <person name="Pagni M."/>
            <person name="Petitpierre D."/>
            <person name="Requena N."/>
            <person name="Rosikiewicz P."/>
            <person name="Riley R."/>
            <person name="Saito K."/>
            <person name="San Clemente H."/>
            <person name="Shapiro H."/>
            <person name="van Tuinen D."/>
            <person name="Becard G."/>
            <person name="Bonfante P."/>
            <person name="Paszkowski U."/>
            <person name="Shachar-Hill Y.Y."/>
            <person name="Tuskan G.A."/>
            <person name="Young P.W."/>
            <person name="Sanders I.R."/>
            <person name="Henrissat B."/>
            <person name="Rensing S.A."/>
            <person name="Grigoriev I.V."/>
            <person name="Corradi N."/>
            <person name="Roux C."/>
            <person name="Martin F."/>
        </authorList>
    </citation>
    <scope>NUCLEOTIDE SEQUENCE [LARGE SCALE GENOMIC DNA]</scope>
    <source>
        <strain evidence="1 2">DAOM 197198</strain>
    </source>
</reference>
<name>A0A2P4QMV5_RHIID</name>
<keyword evidence="2" id="KW-1185">Reference proteome</keyword>
<dbReference type="Proteomes" id="UP000018888">
    <property type="component" value="Unassembled WGS sequence"/>
</dbReference>
<evidence type="ECO:0000313" key="1">
    <source>
        <dbReference type="EMBL" id="POG78945.1"/>
    </source>
</evidence>
<organism evidence="1 2">
    <name type="scientific">Rhizophagus irregularis (strain DAOM 181602 / DAOM 197198 / MUCL 43194)</name>
    <name type="common">Arbuscular mycorrhizal fungus</name>
    <name type="synonym">Glomus intraradices</name>
    <dbReference type="NCBI Taxonomy" id="747089"/>
    <lineage>
        <taxon>Eukaryota</taxon>
        <taxon>Fungi</taxon>
        <taxon>Fungi incertae sedis</taxon>
        <taxon>Mucoromycota</taxon>
        <taxon>Glomeromycotina</taxon>
        <taxon>Glomeromycetes</taxon>
        <taxon>Glomerales</taxon>
        <taxon>Glomeraceae</taxon>
        <taxon>Rhizophagus</taxon>
    </lineage>
</organism>
<dbReference type="VEuPathDB" id="FungiDB:RhiirFUN_012504"/>
<gene>
    <name evidence="1" type="ORF">GLOIN_2v1870264</name>
</gene>
<protein>
    <submittedName>
        <fullName evidence="1">Uncharacterized protein</fullName>
    </submittedName>
</protein>
<reference evidence="1 2" key="2">
    <citation type="journal article" date="2018" name="New Phytol.">
        <title>High intraspecific genome diversity in the model arbuscular mycorrhizal symbiont Rhizophagus irregularis.</title>
        <authorList>
            <person name="Chen E.C.H."/>
            <person name="Morin E."/>
            <person name="Beaudet D."/>
            <person name="Noel J."/>
            <person name="Yildirir G."/>
            <person name="Ndikumana S."/>
            <person name="Charron P."/>
            <person name="St-Onge C."/>
            <person name="Giorgi J."/>
            <person name="Kruger M."/>
            <person name="Marton T."/>
            <person name="Ropars J."/>
            <person name="Grigoriev I.V."/>
            <person name="Hainaut M."/>
            <person name="Henrissat B."/>
            <person name="Roux C."/>
            <person name="Martin F."/>
            <person name="Corradi N."/>
        </authorList>
    </citation>
    <scope>NUCLEOTIDE SEQUENCE [LARGE SCALE GENOMIC DNA]</scope>
    <source>
        <strain evidence="1 2">DAOM 197198</strain>
    </source>
</reference>
<accession>A0A2P4QMV5</accession>
<sequence>MNVFLIFSSQQIPVGLIEPINVDGIKPIYSIPLLKDKKKKMARKYINCDLVDEVLKSYQTQVMLSEKLVYNNVDILSFACSKINRSELSKSPLSISVVNIHNNCTKFLPPDFKRFIADQFHDCETEAVNFTDKMIY</sequence>
<evidence type="ECO:0000313" key="2">
    <source>
        <dbReference type="Proteomes" id="UP000018888"/>
    </source>
</evidence>
<proteinExistence type="predicted"/>
<dbReference type="AlphaFoldDB" id="A0A2P4QMV5"/>
<dbReference type="EMBL" id="AUPC02000029">
    <property type="protein sequence ID" value="POG78945.1"/>
    <property type="molecule type" value="Genomic_DNA"/>
</dbReference>